<evidence type="ECO:0000256" key="4">
    <source>
        <dbReference type="PROSITE-ProRule" id="PRU01131"/>
    </source>
</evidence>
<dbReference type="Pfam" id="PF04570">
    <property type="entry name" value="zf-FLZ"/>
    <property type="match status" value="1"/>
</dbReference>
<evidence type="ECO:0000256" key="2">
    <source>
        <dbReference type="ARBA" id="ARBA00022723"/>
    </source>
</evidence>
<evidence type="ECO:0000313" key="7">
    <source>
        <dbReference type="Proteomes" id="UP001054252"/>
    </source>
</evidence>
<sequence length="170" mass="18869">MTDSSNTHEAVFPARSPSVSIVSSAKPAANFRYGLNSEKDEDVEMEELSENYACVISHFGNSLNEKSVYFDEEKNCSVFTAPSAMNVDDKEEIWIEDFLSSCHLCKKQLHGLDIFMYRGDKAFCSNECRGNHIISDDHKEKCGSKARKQLEYSVSSCSGPLVFLSGVAAT</sequence>
<accession>A0AAV5IEM8</accession>
<dbReference type="PANTHER" id="PTHR47208:SF1">
    <property type="entry name" value="OS02G0174800 PROTEIN"/>
    <property type="match status" value="1"/>
</dbReference>
<proteinExistence type="inferred from homology"/>
<keyword evidence="3" id="KW-0863">Zinc-finger</keyword>
<dbReference type="InterPro" id="IPR007650">
    <property type="entry name" value="Zf-FLZ_dom"/>
</dbReference>
<evidence type="ECO:0000259" key="5">
    <source>
        <dbReference type="PROSITE" id="PS51795"/>
    </source>
</evidence>
<gene>
    <name evidence="6" type="ORF">SLEP1_g13075</name>
</gene>
<dbReference type="PROSITE" id="PS51795">
    <property type="entry name" value="ZF_FLZ"/>
    <property type="match status" value="1"/>
</dbReference>
<evidence type="ECO:0000256" key="3">
    <source>
        <dbReference type="ARBA" id="ARBA00022771"/>
    </source>
</evidence>
<dbReference type="Proteomes" id="UP001054252">
    <property type="component" value="Unassembled WGS sequence"/>
</dbReference>
<evidence type="ECO:0000256" key="1">
    <source>
        <dbReference type="ARBA" id="ARBA00009374"/>
    </source>
</evidence>
<feature type="zinc finger region" description="FLZ-type" evidence="4">
    <location>
        <begin position="97"/>
        <end position="140"/>
    </location>
</feature>
<comment type="similarity">
    <text evidence="1">Belongs to the FLZ family.</text>
</comment>
<keyword evidence="7" id="KW-1185">Reference proteome</keyword>
<organism evidence="6 7">
    <name type="scientific">Rubroshorea leprosula</name>
    <dbReference type="NCBI Taxonomy" id="152421"/>
    <lineage>
        <taxon>Eukaryota</taxon>
        <taxon>Viridiplantae</taxon>
        <taxon>Streptophyta</taxon>
        <taxon>Embryophyta</taxon>
        <taxon>Tracheophyta</taxon>
        <taxon>Spermatophyta</taxon>
        <taxon>Magnoliopsida</taxon>
        <taxon>eudicotyledons</taxon>
        <taxon>Gunneridae</taxon>
        <taxon>Pentapetalae</taxon>
        <taxon>rosids</taxon>
        <taxon>malvids</taxon>
        <taxon>Malvales</taxon>
        <taxon>Dipterocarpaceae</taxon>
        <taxon>Rubroshorea</taxon>
    </lineage>
</organism>
<name>A0AAV5IEM8_9ROSI</name>
<dbReference type="InterPro" id="IPR044604">
    <property type="entry name" value="FLZ12/13/14"/>
</dbReference>
<keyword evidence="2" id="KW-0479">Metal-binding</keyword>
<dbReference type="AlphaFoldDB" id="A0AAV5IEM8"/>
<comment type="caution">
    <text evidence="6">The sequence shown here is derived from an EMBL/GenBank/DDBJ whole genome shotgun (WGS) entry which is preliminary data.</text>
</comment>
<dbReference type="GO" id="GO:0008270">
    <property type="term" value="F:zinc ion binding"/>
    <property type="evidence" value="ECO:0007669"/>
    <property type="project" value="UniProtKB-KW"/>
</dbReference>
<dbReference type="EMBL" id="BPVZ01000015">
    <property type="protein sequence ID" value="GKV00381.1"/>
    <property type="molecule type" value="Genomic_DNA"/>
</dbReference>
<evidence type="ECO:0000313" key="6">
    <source>
        <dbReference type="EMBL" id="GKV00381.1"/>
    </source>
</evidence>
<feature type="domain" description="FLZ-type" evidence="5">
    <location>
        <begin position="97"/>
        <end position="140"/>
    </location>
</feature>
<keyword evidence="3" id="KW-0862">Zinc</keyword>
<reference evidence="6 7" key="1">
    <citation type="journal article" date="2021" name="Commun. Biol.">
        <title>The genome of Shorea leprosula (Dipterocarpaceae) highlights the ecological relevance of drought in aseasonal tropical rainforests.</title>
        <authorList>
            <person name="Ng K.K.S."/>
            <person name="Kobayashi M.J."/>
            <person name="Fawcett J.A."/>
            <person name="Hatakeyama M."/>
            <person name="Paape T."/>
            <person name="Ng C.H."/>
            <person name="Ang C.C."/>
            <person name="Tnah L.H."/>
            <person name="Lee C.T."/>
            <person name="Nishiyama T."/>
            <person name="Sese J."/>
            <person name="O'Brien M.J."/>
            <person name="Copetti D."/>
            <person name="Mohd Noor M.I."/>
            <person name="Ong R.C."/>
            <person name="Putra M."/>
            <person name="Sireger I.Z."/>
            <person name="Indrioko S."/>
            <person name="Kosugi Y."/>
            <person name="Izuno A."/>
            <person name="Isagi Y."/>
            <person name="Lee S.L."/>
            <person name="Shimizu K.K."/>
        </authorList>
    </citation>
    <scope>NUCLEOTIDE SEQUENCE [LARGE SCALE GENOMIC DNA]</scope>
    <source>
        <strain evidence="6">214</strain>
    </source>
</reference>
<protein>
    <recommendedName>
        <fullName evidence="5">FLZ-type domain-containing protein</fullName>
    </recommendedName>
</protein>
<dbReference type="PANTHER" id="PTHR47208">
    <property type="entry name" value="OS02G0174800 PROTEIN"/>
    <property type="match status" value="1"/>
</dbReference>